<dbReference type="Proteomes" id="UP001597326">
    <property type="component" value="Unassembled WGS sequence"/>
</dbReference>
<dbReference type="RefSeq" id="WP_343873789.1">
    <property type="nucleotide sequence ID" value="NZ_BAAAIX010000020.1"/>
</dbReference>
<feature type="domain" description="DUF58" evidence="2">
    <location>
        <begin position="122"/>
        <end position="298"/>
    </location>
</feature>
<evidence type="ECO:0000313" key="4">
    <source>
        <dbReference type="Proteomes" id="UP001597326"/>
    </source>
</evidence>
<dbReference type="EMBL" id="JBHUFZ010000023">
    <property type="protein sequence ID" value="MFD1890592.1"/>
    <property type="molecule type" value="Genomic_DNA"/>
</dbReference>
<dbReference type="InterPro" id="IPR002881">
    <property type="entry name" value="DUF58"/>
</dbReference>
<dbReference type="PANTHER" id="PTHR33608:SF14">
    <property type="entry name" value="POSSIBLE CONSERVED SECRETED PROTEIN"/>
    <property type="match status" value="1"/>
</dbReference>
<evidence type="ECO:0000313" key="3">
    <source>
        <dbReference type="EMBL" id="MFD1890592.1"/>
    </source>
</evidence>
<feature type="region of interest" description="Disordered" evidence="1">
    <location>
        <begin position="91"/>
        <end position="118"/>
    </location>
</feature>
<gene>
    <name evidence="3" type="ORF">ACFSCS_10440</name>
</gene>
<proteinExistence type="predicted"/>
<evidence type="ECO:0000256" key="1">
    <source>
        <dbReference type="SAM" id="MobiDB-lite"/>
    </source>
</evidence>
<protein>
    <submittedName>
        <fullName evidence="3">DUF58 domain-containing protein</fullName>
    </submittedName>
</protein>
<name>A0ABW4RW81_9ACTN</name>
<organism evidence="3 4">
    <name type="scientific">Luteococcus peritonei</name>
    <dbReference type="NCBI Taxonomy" id="88874"/>
    <lineage>
        <taxon>Bacteria</taxon>
        <taxon>Bacillati</taxon>
        <taxon>Actinomycetota</taxon>
        <taxon>Actinomycetes</taxon>
        <taxon>Propionibacteriales</taxon>
        <taxon>Propionibacteriaceae</taxon>
        <taxon>Luteococcus</taxon>
    </lineage>
</organism>
<evidence type="ECO:0000259" key="2">
    <source>
        <dbReference type="Pfam" id="PF01882"/>
    </source>
</evidence>
<dbReference type="Pfam" id="PF01882">
    <property type="entry name" value="DUF58"/>
    <property type="match status" value="1"/>
</dbReference>
<sequence>MIDEGSSVRVEVEGGERELVTLALEPASLQHRCPATAAVTDAGRAVVEVQPLRWGRHRVGAGVATATDPSGAWLACATVEPLTLRVRPASQQMTGGAGVGRPLGIQGDHLSTRRGEGTELAEVREYRPGDRLRRITWRISSRTDELHVVDALTERDTDVLLVLDSLRPAQELGLEPDSSLDVGARAVLALARHYLGFGDRLGVHDLGHRLPDLPLGSGPRQLVLLHELLAAANRTDRTDAVRQATLRPTRAPRPGTLVFLCSPLLADEVLAEVGRLRRLGVELVVVDTLPAALGQVGQHAQPAGGHGVQEAWMLRRLQREAVLERLRAAGIPVAAWRGPASLAAVLQAMEDSRHAPRMARR</sequence>
<accession>A0ABW4RW81</accession>
<dbReference type="PANTHER" id="PTHR33608">
    <property type="entry name" value="BLL2464 PROTEIN"/>
    <property type="match status" value="1"/>
</dbReference>
<comment type="caution">
    <text evidence="3">The sequence shown here is derived from an EMBL/GenBank/DDBJ whole genome shotgun (WGS) entry which is preliminary data.</text>
</comment>
<reference evidence="4" key="1">
    <citation type="journal article" date="2019" name="Int. J. Syst. Evol. Microbiol.">
        <title>The Global Catalogue of Microorganisms (GCM) 10K type strain sequencing project: providing services to taxonomists for standard genome sequencing and annotation.</title>
        <authorList>
            <consortium name="The Broad Institute Genomics Platform"/>
            <consortium name="The Broad Institute Genome Sequencing Center for Infectious Disease"/>
            <person name="Wu L."/>
            <person name="Ma J."/>
        </authorList>
    </citation>
    <scope>NUCLEOTIDE SEQUENCE [LARGE SCALE GENOMIC DNA]</scope>
    <source>
        <strain evidence="4">CAIM 431</strain>
    </source>
</reference>
<keyword evidence="4" id="KW-1185">Reference proteome</keyword>